<dbReference type="Proteomes" id="UP000290909">
    <property type="component" value="Chromosome"/>
</dbReference>
<dbReference type="EC" id="2.3.1.266" evidence="3"/>
<keyword evidence="1 5" id="KW-0808">Transferase</keyword>
<sequence length="143" mass="16838">MIRKADLKDLETIVKLEEKIFNHSLGYSFLRQEMLENPFSRIFVYEKDDMIIGYISYRVIDKNADIINFLIDTPYQGLGLGKELFKTITYEMKSEGVESLVLEVRSKNTKAIHLYEQFGAKHIRTLKNYYGDDDAYMMIMEVK</sequence>
<evidence type="ECO:0000313" key="6">
    <source>
        <dbReference type="Proteomes" id="UP000290909"/>
    </source>
</evidence>
<dbReference type="KEGG" id="ahk:NCTC10172_01141"/>
<dbReference type="AlphaFoldDB" id="A0A449BKU1"/>
<keyword evidence="6" id="KW-1185">Reference proteome</keyword>
<keyword evidence="2" id="KW-0012">Acyltransferase</keyword>
<proteinExistence type="inferred from homology"/>
<comment type="subcellular location">
    <subcellularLocation>
        <location evidence="3">Cytoplasm</location>
    </subcellularLocation>
</comment>
<dbReference type="InterPro" id="IPR051556">
    <property type="entry name" value="N-term/lysine_N-AcTrnsfr"/>
</dbReference>
<gene>
    <name evidence="5" type="ORF">NCTC10172_01141</name>
</gene>
<evidence type="ECO:0000256" key="1">
    <source>
        <dbReference type="ARBA" id="ARBA00022679"/>
    </source>
</evidence>
<dbReference type="PANTHER" id="PTHR42919:SF8">
    <property type="entry name" value="N-ALPHA-ACETYLTRANSFERASE 50"/>
    <property type="match status" value="1"/>
</dbReference>
<evidence type="ECO:0000256" key="3">
    <source>
        <dbReference type="RuleBase" id="RU363094"/>
    </source>
</evidence>
<dbReference type="RefSeq" id="WP_035370055.1">
    <property type="nucleotide sequence ID" value="NZ_LR215050.1"/>
</dbReference>
<organism evidence="5 6">
    <name type="scientific">Acholeplasma hippikon</name>
    <dbReference type="NCBI Taxonomy" id="264636"/>
    <lineage>
        <taxon>Bacteria</taxon>
        <taxon>Bacillati</taxon>
        <taxon>Mycoplasmatota</taxon>
        <taxon>Mollicutes</taxon>
        <taxon>Acholeplasmatales</taxon>
        <taxon>Acholeplasmataceae</taxon>
        <taxon>Acholeplasma</taxon>
    </lineage>
</organism>
<comment type="similarity">
    <text evidence="3">Belongs to the acetyltransferase family. RimI subfamily.</text>
</comment>
<evidence type="ECO:0000313" key="5">
    <source>
        <dbReference type="EMBL" id="VEU83091.1"/>
    </source>
</evidence>
<dbReference type="EMBL" id="LR215050">
    <property type="protein sequence ID" value="VEU83091.1"/>
    <property type="molecule type" value="Genomic_DNA"/>
</dbReference>
<dbReference type="PANTHER" id="PTHR42919">
    <property type="entry name" value="N-ALPHA-ACETYLTRANSFERASE"/>
    <property type="match status" value="1"/>
</dbReference>
<protein>
    <recommendedName>
        <fullName evidence="3">[Ribosomal protein bS18]-alanine N-acetyltransferase</fullName>
        <ecNumber evidence="3">2.3.1.266</ecNumber>
    </recommendedName>
</protein>
<reference evidence="5 6" key="1">
    <citation type="submission" date="2019-01" db="EMBL/GenBank/DDBJ databases">
        <authorList>
            <consortium name="Pathogen Informatics"/>
        </authorList>
    </citation>
    <scope>NUCLEOTIDE SEQUENCE [LARGE SCALE GENOMIC DNA]</scope>
    <source>
        <strain evidence="5 6">NCTC10172</strain>
    </source>
</reference>
<comment type="catalytic activity">
    <reaction evidence="3">
        <text>N-terminal L-alanyl-[ribosomal protein bS18] + acetyl-CoA = N-terminal N(alpha)-acetyl-L-alanyl-[ribosomal protein bS18] + CoA + H(+)</text>
        <dbReference type="Rhea" id="RHEA:43756"/>
        <dbReference type="Rhea" id="RHEA-COMP:10676"/>
        <dbReference type="Rhea" id="RHEA-COMP:10677"/>
        <dbReference type="ChEBI" id="CHEBI:15378"/>
        <dbReference type="ChEBI" id="CHEBI:57287"/>
        <dbReference type="ChEBI" id="CHEBI:57288"/>
        <dbReference type="ChEBI" id="CHEBI:64718"/>
        <dbReference type="ChEBI" id="CHEBI:83683"/>
        <dbReference type="EC" id="2.3.1.266"/>
    </reaction>
</comment>
<comment type="function">
    <text evidence="3">Acetylates the N-terminal alanine of ribosomal protein bS18.</text>
</comment>
<dbReference type="STRING" id="1408416.GCA_000702765_01317"/>
<dbReference type="InterPro" id="IPR000182">
    <property type="entry name" value="GNAT_dom"/>
</dbReference>
<dbReference type="SUPFAM" id="SSF55729">
    <property type="entry name" value="Acyl-CoA N-acyltransferases (Nat)"/>
    <property type="match status" value="1"/>
</dbReference>
<dbReference type="InterPro" id="IPR016181">
    <property type="entry name" value="Acyl_CoA_acyltransferase"/>
</dbReference>
<evidence type="ECO:0000256" key="2">
    <source>
        <dbReference type="ARBA" id="ARBA00023315"/>
    </source>
</evidence>
<dbReference type="NCBIfam" id="TIGR01575">
    <property type="entry name" value="rimI"/>
    <property type="match status" value="1"/>
</dbReference>
<feature type="domain" description="N-acetyltransferase" evidence="4">
    <location>
        <begin position="1"/>
        <end position="143"/>
    </location>
</feature>
<dbReference type="Pfam" id="PF00583">
    <property type="entry name" value="Acetyltransf_1"/>
    <property type="match status" value="1"/>
</dbReference>
<dbReference type="GO" id="GO:0008999">
    <property type="term" value="F:protein-N-terminal-alanine acetyltransferase activity"/>
    <property type="evidence" value="ECO:0007669"/>
    <property type="project" value="UniProtKB-EC"/>
</dbReference>
<dbReference type="PROSITE" id="PS51186">
    <property type="entry name" value="GNAT"/>
    <property type="match status" value="1"/>
</dbReference>
<accession>A0A449BKU1</accession>
<keyword evidence="3" id="KW-0963">Cytoplasm</keyword>
<evidence type="ECO:0000259" key="4">
    <source>
        <dbReference type="PROSITE" id="PS51186"/>
    </source>
</evidence>
<name>A0A449BKU1_9MOLU</name>
<dbReference type="Gene3D" id="3.40.630.30">
    <property type="match status" value="1"/>
</dbReference>
<dbReference type="GO" id="GO:0005737">
    <property type="term" value="C:cytoplasm"/>
    <property type="evidence" value="ECO:0007669"/>
    <property type="project" value="UniProtKB-SubCell"/>
</dbReference>
<dbReference type="CDD" id="cd04301">
    <property type="entry name" value="NAT_SF"/>
    <property type="match status" value="1"/>
</dbReference>
<dbReference type="InterPro" id="IPR006464">
    <property type="entry name" value="AcTrfase_RimI/Ard1"/>
</dbReference>